<dbReference type="EMBL" id="OJIN01000077">
    <property type="protein sequence ID" value="SPD73091.1"/>
    <property type="molecule type" value="Genomic_DNA"/>
</dbReference>
<dbReference type="PROSITE" id="PS51918">
    <property type="entry name" value="RADICAL_SAM"/>
    <property type="match status" value="1"/>
</dbReference>
<feature type="binding site" evidence="8">
    <location>
        <position position="40"/>
    </location>
    <ligand>
        <name>Mg(2+)</name>
        <dbReference type="ChEBI" id="CHEBI:18420"/>
    </ligand>
</feature>
<sequence length="215" mass="24338">MSLLVNEIFYSIQGESSYAGRPCVFIRLTGCNLRCLYCDTRYAYSEGFLMGAEEILERVSSYECPLVEITGGEPLLQDETSLLTTRLLDKGHMVLLETNGSLDIGGTDERCIRIMDIKCPSSGEQKSFLPENLGLLMGKDEIKFVIGDRQDYEFARKMLNPIRRDCPATICVNFSAVFEKMDARHLAEWILGDHLDVRINVQIQKVLWGPEQRGV</sequence>
<evidence type="ECO:0000256" key="2">
    <source>
        <dbReference type="ARBA" id="ARBA00022691"/>
    </source>
</evidence>
<name>A0A445MUQ5_9BACT</name>
<dbReference type="AlphaFoldDB" id="A0A445MUQ5"/>
<keyword evidence="6 8" id="KW-0411">Iron-sulfur</keyword>
<evidence type="ECO:0000256" key="5">
    <source>
        <dbReference type="ARBA" id="ARBA00023004"/>
    </source>
</evidence>
<evidence type="ECO:0000256" key="6">
    <source>
        <dbReference type="ARBA" id="ARBA00023014"/>
    </source>
</evidence>
<comment type="caution">
    <text evidence="8">Lacks conserved residue(s) required for the propagation of feature annotation.</text>
</comment>
<comment type="function">
    <text evidence="8">Catalyzes the complex heterocyclic radical-mediated conversion of 6-carboxy-5,6,7,8-tetrahydropterin (CPH4) to 7-carboxy-7-deazaguanine (CDG), a step common to the biosynthetic pathways of all 7-deazapurine-containing compounds.</text>
</comment>
<dbReference type="GO" id="GO:0000287">
    <property type="term" value="F:magnesium ion binding"/>
    <property type="evidence" value="ECO:0007669"/>
    <property type="project" value="UniProtKB-UniRule"/>
</dbReference>
<evidence type="ECO:0000256" key="8">
    <source>
        <dbReference type="HAMAP-Rule" id="MF_00917"/>
    </source>
</evidence>
<dbReference type="SFLD" id="SFLDS00029">
    <property type="entry name" value="Radical_SAM"/>
    <property type="match status" value="1"/>
</dbReference>
<feature type="binding site" evidence="8">
    <location>
        <position position="72"/>
    </location>
    <ligand>
        <name>S-adenosyl-L-methionine</name>
        <dbReference type="ChEBI" id="CHEBI:59789"/>
    </ligand>
</feature>
<feature type="binding site" evidence="8">
    <location>
        <begin position="37"/>
        <end position="39"/>
    </location>
    <ligand>
        <name>S-adenosyl-L-methionine</name>
        <dbReference type="ChEBI" id="CHEBI:59789"/>
    </ligand>
</feature>
<comment type="cofactor">
    <cofactor evidence="8">
        <name>[4Fe-4S] cluster</name>
        <dbReference type="ChEBI" id="CHEBI:49883"/>
    </cofactor>
    <text evidence="8">Binds 1 [4Fe-4S] cluster. The cluster is coordinated with 3 cysteines and an exchangeable S-adenosyl-L-methionine.</text>
</comment>
<reference evidence="10" key="1">
    <citation type="submission" date="2018-01" db="EMBL/GenBank/DDBJ databases">
        <authorList>
            <person name="Regsiter A."/>
            <person name="William W."/>
        </authorList>
    </citation>
    <scope>NUCLEOTIDE SEQUENCE</scope>
    <source>
        <strain evidence="10">TRIP AH-1</strain>
    </source>
</reference>
<dbReference type="GO" id="GO:0051539">
    <property type="term" value="F:4 iron, 4 sulfur cluster binding"/>
    <property type="evidence" value="ECO:0007669"/>
    <property type="project" value="UniProtKB-UniRule"/>
</dbReference>
<dbReference type="PANTHER" id="PTHR42836:SF1">
    <property type="entry name" value="7-CARBOXY-7-DEAZAGUANINE SYNTHASE"/>
    <property type="match status" value="1"/>
</dbReference>
<dbReference type="PIRSF" id="PIRSF000370">
    <property type="entry name" value="QueE"/>
    <property type="match status" value="1"/>
</dbReference>
<dbReference type="GO" id="GO:1904047">
    <property type="term" value="F:S-adenosyl-L-methionine binding"/>
    <property type="evidence" value="ECO:0007669"/>
    <property type="project" value="UniProtKB-UniRule"/>
</dbReference>
<dbReference type="CDD" id="cd01335">
    <property type="entry name" value="Radical_SAM"/>
    <property type="match status" value="1"/>
</dbReference>
<evidence type="ECO:0000256" key="7">
    <source>
        <dbReference type="ARBA" id="ARBA00023239"/>
    </source>
</evidence>
<feature type="binding site" evidence="8">
    <location>
        <position position="31"/>
    </location>
    <ligand>
        <name>[4Fe-4S] cluster</name>
        <dbReference type="ChEBI" id="CHEBI:49883"/>
        <note>4Fe-4S-S-AdoMet</note>
    </ligand>
</feature>
<dbReference type="Pfam" id="PF04055">
    <property type="entry name" value="Radical_SAM"/>
    <property type="match status" value="1"/>
</dbReference>
<dbReference type="GO" id="GO:0008616">
    <property type="term" value="P:tRNA queuosine(34) biosynthetic process"/>
    <property type="evidence" value="ECO:0007669"/>
    <property type="project" value="UniProtKB-UniRule"/>
</dbReference>
<accession>A0A445MUQ5</accession>
<dbReference type="Gene3D" id="3.20.20.70">
    <property type="entry name" value="Aldolase class I"/>
    <property type="match status" value="1"/>
</dbReference>
<keyword evidence="4 8" id="KW-0460">Magnesium</keyword>
<feature type="domain" description="Radical SAM core" evidence="9">
    <location>
        <begin position="18"/>
        <end position="210"/>
    </location>
</feature>
<keyword evidence="2 8" id="KW-0949">S-adenosyl-L-methionine</keyword>
<keyword evidence="5 8" id="KW-0408">Iron</keyword>
<protein>
    <recommendedName>
        <fullName evidence="8">7-carboxy-7-deazaguanine synthase</fullName>
        <shortName evidence="8">CDG synthase</shortName>
        <ecNumber evidence="8">4.3.99.3</ecNumber>
    </recommendedName>
    <alternativeName>
        <fullName evidence="8">Queuosine biosynthesis protein QueE</fullName>
    </alternativeName>
</protein>
<evidence type="ECO:0000256" key="1">
    <source>
        <dbReference type="ARBA" id="ARBA00022485"/>
    </source>
</evidence>
<comment type="catalytic activity">
    <reaction evidence="8">
        <text>6-carboxy-5,6,7,8-tetrahydropterin + H(+) = 7-carboxy-7-carbaguanine + NH4(+)</text>
        <dbReference type="Rhea" id="RHEA:27974"/>
        <dbReference type="ChEBI" id="CHEBI:15378"/>
        <dbReference type="ChEBI" id="CHEBI:28938"/>
        <dbReference type="ChEBI" id="CHEBI:61032"/>
        <dbReference type="ChEBI" id="CHEBI:61036"/>
        <dbReference type="EC" id="4.3.99.3"/>
    </reaction>
</comment>
<keyword evidence="8" id="KW-0671">Queuosine biosynthesis</keyword>
<dbReference type="SUPFAM" id="SSF102114">
    <property type="entry name" value="Radical SAM enzymes"/>
    <property type="match status" value="1"/>
</dbReference>
<keyword evidence="7 8" id="KW-0456">Lyase</keyword>
<gene>
    <name evidence="8 10" type="primary">queE</name>
    <name evidence="10" type="ORF">PITCH_A1680008</name>
</gene>
<feature type="binding site" evidence="8">
    <location>
        <begin position="12"/>
        <end position="14"/>
    </location>
    <ligand>
        <name>substrate</name>
    </ligand>
</feature>
<dbReference type="InterPro" id="IPR058240">
    <property type="entry name" value="rSAM_sf"/>
</dbReference>
<dbReference type="PANTHER" id="PTHR42836">
    <property type="entry name" value="7-CARBOXY-7-DEAZAGUANINE SYNTHASE"/>
    <property type="match status" value="1"/>
</dbReference>
<comment type="pathway">
    <text evidence="8">Purine metabolism; 7-cyano-7-deazaguanine biosynthesis.</text>
</comment>
<feature type="binding site" evidence="8">
    <location>
        <position position="70"/>
    </location>
    <ligand>
        <name>substrate</name>
    </ligand>
</feature>
<evidence type="ECO:0000256" key="4">
    <source>
        <dbReference type="ARBA" id="ARBA00022842"/>
    </source>
</evidence>
<proteinExistence type="inferred from homology"/>
<feature type="binding site" evidence="8">
    <location>
        <position position="35"/>
    </location>
    <ligand>
        <name>[4Fe-4S] cluster</name>
        <dbReference type="ChEBI" id="CHEBI:49883"/>
        <note>4Fe-4S-S-AdoMet</note>
    </ligand>
</feature>
<organism evidence="10">
    <name type="scientific">uncultured Desulfobacterium sp</name>
    <dbReference type="NCBI Taxonomy" id="201089"/>
    <lineage>
        <taxon>Bacteria</taxon>
        <taxon>Pseudomonadati</taxon>
        <taxon>Thermodesulfobacteriota</taxon>
        <taxon>Desulfobacteria</taxon>
        <taxon>Desulfobacterales</taxon>
        <taxon>Desulfobacteriaceae</taxon>
        <taxon>Desulfobacterium</taxon>
        <taxon>environmental samples</taxon>
    </lineage>
</organism>
<evidence type="ECO:0000256" key="3">
    <source>
        <dbReference type="ARBA" id="ARBA00022723"/>
    </source>
</evidence>
<feature type="binding site" evidence="8">
    <location>
        <position position="27"/>
    </location>
    <ligand>
        <name>substrate</name>
    </ligand>
</feature>
<dbReference type="EC" id="4.3.99.3" evidence="8"/>
<evidence type="ECO:0000313" key="10">
    <source>
        <dbReference type="EMBL" id="SPD73091.1"/>
    </source>
</evidence>
<keyword evidence="3 8" id="KW-0479">Metal-binding</keyword>
<comment type="subunit">
    <text evidence="8">Homodimer.</text>
</comment>
<dbReference type="GO" id="GO:0016840">
    <property type="term" value="F:carbon-nitrogen lyase activity"/>
    <property type="evidence" value="ECO:0007669"/>
    <property type="project" value="UniProtKB-UniRule"/>
</dbReference>
<dbReference type="UniPathway" id="UPA00391"/>
<comment type="cofactor">
    <cofactor evidence="8">
        <name>S-adenosyl-L-methionine</name>
        <dbReference type="ChEBI" id="CHEBI:59789"/>
    </cofactor>
    <text evidence="8">Binds 1 S-adenosyl-L-methionine per subunit.</text>
</comment>
<keyword evidence="1 8" id="KW-0004">4Fe-4S</keyword>
<dbReference type="InterPro" id="IPR013785">
    <property type="entry name" value="Aldolase_TIM"/>
</dbReference>
<dbReference type="InterPro" id="IPR007197">
    <property type="entry name" value="rSAM"/>
</dbReference>
<feature type="binding site" evidence="8">
    <location>
        <position position="38"/>
    </location>
    <ligand>
        <name>[4Fe-4S] cluster</name>
        <dbReference type="ChEBI" id="CHEBI:49883"/>
        <note>4Fe-4S-S-AdoMet</note>
    </ligand>
</feature>
<dbReference type="InterPro" id="IPR024924">
    <property type="entry name" value="7-CO-7-deazaguanine_synth-like"/>
</dbReference>
<comment type="cofactor">
    <cofactor evidence="8">
        <name>Mg(2+)</name>
        <dbReference type="ChEBI" id="CHEBI:18420"/>
    </cofactor>
</comment>
<comment type="similarity">
    <text evidence="8">Belongs to the radical SAM superfamily. 7-carboxy-7-deazaguanine synthase family.</text>
</comment>
<evidence type="ECO:0000259" key="9">
    <source>
        <dbReference type="PROSITE" id="PS51918"/>
    </source>
</evidence>
<dbReference type="HAMAP" id="MF_00917">
    <property type="entry name" value="QueE"/>
    <property type="match status" value="1"/>
</dbReference>